<evidence type="ECO:0000256" key="2">
    <source>
        <dbReference type="ARBA" id="ARBA00022679"/>
    </source>
</evidence>
<dbReference type="PANTHER" id="PTHR10920">
    <property type="entry name" value="RIBOSOMAL RNA METHYLTRANSFERASE"/>
    <property type="match status" value="1"/>
</dbReference>
<keyword evidence="1" id="KW-0489">Methyltransferase</keyword>
<dbReference type="GO" id="GO:0008175">
    <property type="term" value="F:tRNA methyltransferase activity"/>
    <property type="evidence" value="ECO:0007669"/>
    <property type="project" value="TreeGrafter"/>
</dbReference>
<evidence type="ECO:0000313" key="5">
    <source>
        <dbReference type="Proteomes" id="UP000492821"/>
    </source>
</evidence>
<dbReference type="HAMAP" id="MF_01547">
    <property type="entry name" value="RNA_methyltr_E"/>
    <property type="match status" value="1"/>
</dbReference>
<proteinExistence type="inferred from homology"/>
<dbReference type="PANTHER" id="PTHR10920:SF12">
    <property type="entry name" value="TRNA (CYTIDINE(32)_GUANOSINE(34)-2'-O)-METHYLTRANSFERASE-RELATED"/>
    <property type="match status" value="1"/>
</dbReference>
<keyword evidence="5" id="KW-1185">Reference proteome</keyword>
<dbReference type="InterPro" id="IPR015507">
    <property type="entry name" value="rRNA-MeTfrase_E"/>
</dbReference>
<reference evidence="5" key="1">
    <citation type="journal article" date="2013" name="Genetics">
        <title>The draft genome and transcriptome of Panagrellus redivivus are shaped by the harsh demands of a free-living lifestyle.</title>
        <authorList>
            <person name="Srinivasan J."/>
            <person name="Dillman A.R."/>
            <person name="Macchietto M.G."/>
            <person name="Heikkinen L."/>
            <person name="Lakso M."/>
            <person name="Fracchia K.M."/>
            <person name="Antoshechkin I."/>
            <person name="Mortazavi A."/>
            <person name="Wong G."/>
            <person name="Sternberg P.W."/>
        </authorList>
    </citation>
    <scope>NUCLEOTIDE SEQUENCE [LARGE SCALE GENOMIC DNA]</scope>
    <source>
        <strain evidence="5">MT8872</strain>
    </source>
</reference>
<keyword evidence="3" id="KW-0949">S-adenosyl-L-methionine</keyword>
<keyword evidence="2" id="KW-0808">Transferase</keyword>
<dbReference type="InterPro" id="IPR050082">
    <property type="entry name" value="RNA_methyltr_RlmE"/>
</dbReference>
<feature type="domain" description="Ribosomal RNA methyltransferase FtsJ" evidence="4">
    <location>
        <begin position="21"/>
        <end position="231"/>
    </location>
</feature>
<dbReference type="AlphaFoldDB" id="A0A7E4UNJ2"/>
<name>A0A7E4UNJ2_PANRE</name>
<dbReference type="InterPro" id="IPR002877">
    <property type="entry name" value="RNA_MeTrfase_FtsJ_dom"/>
</dbReference>
<dbReference type="GO" id="GO:0002181">
    <property type="term" value="P:cytoplasmic translation"/>
    <property type="evidence" value="ECO:0007669"/>
    <property type="project" value="TreeGrafter"/>
</dbReference>
<dbReference type="SUPFAM" id="SSF53335">
    <property type="entry name" value="S-adenosyl-L-methionine-dependent methyltransferases"/>
    <property type="match status" value="1"/>
</dbReference>
<sequence length="338" mass="38086">MGKTKSDKRDIYYRKAKELGFRARSAFKLMECDATYNLFEGVETAVDLCAAPGSWSQVLSKLMKPHRDADEAEFLKAQEGGFLLPNGSVETASGEIIWRRNRVVSIDIQPMSAIPGVHIIQGDLTRQETIEAIIDALGGQQAGIVVCDGAPDVTGFHGYDEMMQSQLIYPAFMTAMSVLKPGGHFVSKIFRAQWVNFTVITFMQFFEEVYCYKPSSSRPDSTEHFLVCKNYRPIPGLEPVLQNPRLAVNYKETIASFTPVQRKYICLLANNDLDGWDAETLKKYGLERFIPQSPRKHHALNTKIDKDIHELVNEGYGQISYEELAKKLQGTTLKTIED</sequence>
<dbReference type="Proteomes" id="UP000492821">
    <property type="component" value="Unassembled WGS sequence"/>
</dbReference>
<accession>A0A7E4UNJ2</accession>
<evidence type="ECO:0000256" key="3">
    <source>
        <dbReference type="ARBA" id="ARBA00022691"/>
    </source>
</evidence>
<dbReference type="Pfam" id="PF01728">
    <property type="entry name" value="FtsJ"/>
    <property type="match status" value="1"/>
</dbReference>
<evidence type="ECO:0000313" key="6">
    <source>
        <dbReference type="WBParaSite" id="Pan_g10884.t1"/>
    </source>
</evidence>
<protein>
    <submittedName>
        <fullName evidence="6">FtsJ domain-containing protein</fullName>
    </submittedName>
</protein>
<dbReference type="Gene3D" id="3.40.50.150">
    <property type="entry name" value="Vaccinia Virus protein VP39"/>
    <property type="match status" value="1"/>
</dbReference>
<dbReference type="GO" id="GO:0030488">
    <property type="term" value="P:tRNA methylation"/>
    <property type="evidence" value="ECO:0007669"/>
    <property type="project" value="TreeGrafter"/>
</dbReference>
<evidence type="ECO:0000256" key="1">
    <source>
        <dbReference type="ARBA" id="ARBA00022603"/>
    </source>
</evidence>
<dbReference type="InterPro" id="IPR029063">
    <property type="entry name" value="SAM-dependent_MTases_sf"/>
</dbReference>
<organism evidence="5 6">
    <name type="scientific">Panagrellus redivivus</name>
    <name type="common">Microworm</name>
    <dbReference type="NCBI Taxonomy" id="6233"/>
    <lineage>
        <taxon>Eukaryota</taxon>
        <taxon>Metazoa</taxon>
        <taxon>Ecdysozoa</taxon>
        <taxon>Nematoda</taxon>
        <taxon>Chromadorea</taxon>
        <taxon>Rhabditida</taxon>
        <taxon>Tylenchina</taxon>
        <taxon>Panagrolaimomorpha</taxon>
        <taxon>Panagrolaimoidea</taxon>
        <taxon>Panagrolaimidae</taxon>
        <taxon>Panagrellus</taxon>
    </lineage>
</organism>
<dbReference type="GO" id="GO:0005737">
    <property type="term" value="C:cytoplasm"/>
    <property type="evidence" value="ECO:0007669"/>
    <property type="project" value="TreeGrafter"/>
</dbReference>
<evidence type="ECO:0000259" key="4">
    <source>
        <dbReference type="Pfam" id="PF01728"/>
    </source>
</evidence>
<reference evidence="6" key="2">
    <citation type="submission" date="2020-10" db="UniProtKB">
        <authorList>
            <consortium name="WormBaseParasite"/>
        </authorList>
    </citation>
    <scope>IDENTIFICATION</scope>
</reference>
<dbReference type="WBParaSite" id="Pan_g10884.t1">
    <property type="protein sequence ID" value="Pan_g10884.t1"/>
    <property type="gene ID" value="Pan_g10884"/>
</dbReference>